<protein>
    <submittedName>
        <fullName evidence="4">Cell division control protein 42 like</fullName>
    </submittedName>
</protein>
<evidence type="ECO:0000256" key="3">
    <source>
        <dbReference type="SAM" id="Coils"/>
    </source>
</evidence>
<dbReference type="GO" id="GO:0003924">
    <property type="term" value="F:GTPase activity"/>
    <property type="evidence" value="ECO:0007669"/>
    <property type="project" value="InterPro"/>
</dbReference>
<dbReference type="SMART" id="SM00174">
    <property type="entry name" value="RHO"/>
    <property type="match status" value="2"/>
</dbReference>
<feature type="non-terminal residue" evidence="4">
    <location>
        <position position="841"/>
    </location>
</feature>
<gene>
    <name evidence="4" type="primary">CDC42</name>
    <name evidence="4" type="ORF">Bhyg_09878</name>
</gene>
<evidence type="ECO:0000313" key="5">
    <source>
        <dbReference type="Proteomes" id="UP001151699"/>
    </source>
</evidence>
<dbReference type="EMBL" id="WJQU01000003">
    <property type="protein sequence ID" value="KAJ6637151.1"/>
    <property type="molecule type" value="Genomic_DNA"/>
</dbReference>
<dbReference type="Proteomes" id="UP001151699">
    <property type="component" value="Chromosome X"/>
</dbReference>
<name>A0A9Q0MSD4_9DIPT</name>
<feature type="coiled-coil region" evidence="3">
    <location>
        <begin position="225"/>
        <end position="252"/>
    </location>
</feature>
<dbReference type="NCBIfam" id="TIGR00231">
    <property type="entry name" value="small_GTP"/>
    <property type="match status" value="2"/>
</dbReference>
<evidence type="ECO:0000313" key="4">
    <source>
        <dbReference type="EMBL" id="KAJ6637151.1"/>
    </source>
</evidence>
<dbReference type="SUPFAM" id="SSF52540">
    <property type="entry name" value="P-loop containing nucleoside triphosphate hydrolases"/>
    <property type="match status" value="2"/>
</dbReference>
<reference evidence="4" key="1">
    <citation type="submission" date="2022-07" db="EMBL/GenBank/DDBJ databases">
        <authorList>
            <person name="Trinca V."/>
            <person name="Uliana J.V.C."/>
            <person name="Torres T.T."/>
            <person name="Ward R.J."/>
            <person name="Monesi N."/>
        </authorList>
    </citation>
    <scope>NUCLEOTIDE SEQUENCE</scope>
    <source>
        <strain evidence="4">HSMRA1968</strain>
        <tissue evidence="4">Whole embryos</tissue>
    </source>
</reference>
<dbReference type="InterPro" id="IPR027417">
    <property type="entry name" value="P-loop_NTPase"/>
</dbReference>
<dbReference type="InterPro" id="IPR005225">
    <property type="entry name" value="Small_GTP-bd"/>
</dbReference>
<dbReference type="GO" id="GO:0022412">
    <property type="term" value="P:cellular process involved in reproduction in multicellular organism"/>
    <property type="evidence" value="ECO:0007669"/>
    <property type="project" value="UniProtKB-ARBA"/>
</dbReference>
<dbReference type="SMART" id="SM00175">
    <property type="entry name" value="RAB"/>
    <property type="match status" value="1"/>
</dbReference>
<dbReference type="PROSITE" id="PS51419">
    <property type="entry name" value="RAB"/>
    <property type="match status" value="2"/>
</dbReference>
<dbReference type="GO" id="GO:0035099">
    <property type="term" value="P:hemocyte migration"/>
    <property type="evidence" value="ECO:0007669"/>
    <property type="project" value="UniProtKB-ARBA"/>
</dbReference>
<accession>A0A9Q0MSD4</accession>
<keyword evidence="5" id="KW-1185">Reference proteome</keyword>
<evidence type="ECO:0000256" key="2">
    <source>
        <dbReference type="ARBA" id="ARBA00023134"/>
    </source>
</evidence>
<dbReference type="GO" id="GO:0051301">
    <property type="term" value="P:cell division"/>
    <property type="evidence" value="ECO:0007669"/>
    <property type="project" value="UniProtKB-KW"/>
</dbReference>
<keyword evidence="2" id="KW-0342">GTP-binding</keyword>
<dbReference type="SMART" id="SM00173">
    <property type="entry name" value="RAS"/>
    <property type="match status" value="1"/>
</dbReference>
<dbReference type="PROSITE" id="PS51420">
    <property type="entry name" value="RHO"/>
    <property type="match status" value="2"/>
</dbReference>
<dbReference type="PRINTS" id="PR00449">
    <property type="entry name" value="RASTRNSFRMNG"/>
</dbReference>
<dbReference type="OrthoDB" id="8830751at2759"/>
<keyword evidence="4" id="KW-0132">Cell division</keyword>
<dbReference type="PROSITE" id="PS51421">
    <property type="entry name" value="RAS"/>
    <property type="match status" value="2"/>
</dbReference>
<dbReference type="InterPro" id="IPR003578">
    <property type="entry name" value="Small_GTPase_Rho"/>
</dbReference>
<evidence type="ECO:0000256" key="1">
    <source>
        <dbReference type="ARBA" id="ARBA00022741"/>
    </source>
</evidence>
<keyword evidence="1" id="KW-0547">Nucleotide-binding</keyword>
<dbReference type="AlphaFoldDB" id="A0A9Q0MSD4"/>
<proteinExistence type="predicted"/>
<dbReference type="FunFam" id="3.40.50.300:FF:001600">
    <property type="entry name" value="RhoU, isoform B"/>
    <property type="match status" value="1"/>
</dbReference>
<keyword evidence="4" id="KW-0131">Cell cycle</keyword>
<dbReference type="InterPro" id="IPR001806">
    <property type="entry name" value="Small_GTPase"/>
</dbReference>
<organism evidence="4 5">
    <name type="scientific">Pseudolycoriella hygida</name>
    <dbReference type="NCBI Taxonomy" id="35572"/>
    <lineage>
        <taxon>Eukaryota</taxon>
        <taxon>Metazoa</taxon>
        <taxon>Ecdysozoa</taxon>
        <taxon>Arthropoda</taxon>
        <taxon>Hexapoda</taxon>
        <taxon>Insecta</taxon>
        <taxon>Pterygota</taxon>
        <taxon>Neoptera</taxon>
        <taxon>Endopterygota</taxon>
        <taxon>Diptera</taxon>
        <taxon>Nematocera</taxon>
        <taxon>Sciaroidea</taxon>
        <taxon>Sciaridae</taxon>
        <taxon>Pseudolycoriella</taxon>
    </lineage>
</organism>
<dbReference type="GO" id="GO:0001667">
    <property type="term" value="P:ameboidal-type cell migration"/>
    <property type="evidence" value="ECO:0007669"/>
    <property type="project" value="UniProtKB-ARBA"/>
</dbReference>
<dbReference type="PANTHER" id="PTHR24072">
    <property type="entry name" value="RHO FAMILY GTPASE"/>
    <property type="match status" value="1"/>
</dbReference>
<dbReference type="GO" id="GO:0007264">
    <property type="term" value="P:small GTPase-mediated signal transduction"/>
    <property type="evidence" value="ECO:0007669"/>
    <property type="project" value="InterPro"/>
</dbReference>
<sequence>ATKKIDEKCLELIKLLTNVDLITSQEHPKSICSRCKSQLKSACKFRISLLNMEHYWSEFFRQDCTEFIRNIDISEKHIYKETFLKIEAEGSDADKSPLRSLNQSTIPLIDKSNNQQHKLLTFSYEKTKTKKVVHLDSKTLISGLKQGVDATNLFKNHNQREKGSVTQNAQDLSMERNECFEFEDLTQEAQSINGDEMTNLVRVNSTIYGRYDLNHDNVSLSYESIDKYLSEVNRLQNRNNEVAKTKDKHIQKIKCVVVGDAGIGKTNLILSYLQNKFVGQHIPTASDIYKCQLQQFIQFVILLIKKFHSVEVKVNKQHVQIELFDTAGQDSFNHLRELSYPDCDVFLICFSVINPQSFTAVRSKWAPTFRNTNAAVVLVGTQSDLRSNRQIIANLKKKRLSPVSLSNAWDLAETIGADLNASSKKYSTESTSDRFCVLFKSEKMSFRDHPFNRSTRPLLERRVQPQIITPKPEFKVHGFNDFKYVAKQCKELNSSFIGYPYGNPPSPTITTDFVFSDDSGILPDATLNSTKLNNSTSAEYHCRFNEDSYTKQRRWMPDKALTPSTNIISKCPTESTPGPFIFGIDTNKNEEFTRNTESVIETKAQYSNMTKLKNAGTSTCSKKNATEDKKLLKNNRKRIKSDTKKSSKHVKCVVVGDGAVGKTNLILSYLENKFVDQHVPTASDIYNFEVKVNETPVQVTLCDTAGQDSLDQLRQLSYPDCDVFLLCFSVIRPASFHAIKRKWAPTFHKTKASLLLVGTQSDLRTNSQIIANLKKQGLCPVSSSEAWDLASSIGAEFIETSSRDSLGVKDAFDTAIWDALQTLEKKHLKKSTFWKKLICLG</sequence>
<comment type="caution">
    <text evidence="4">The sequence shown here is derived from an EMBL/GenBank/DDBJ whole genome shotgun (WGS) entry which is preliminary data.</text>
</comment>
<dbReference type="GO" id="GO:0005525">
    <property type="term" value="F:GTP binding"/>
    <property type="evidence" value="ECO:0007669"/>
    <property type="project" value="UniProtKB-KW"/>
</dbReference>
<keyword evidence="3" id="KW-0175">Coiled coil</keyword>
<dbReference type="GO" id="GO:0035006">
    <property type="term" value="P:melanization defense response"/>
    <property type="evidence" value="ECO:0007669"/>
    <property type="project" value="UniProtKB-ARBA"/>
</dbReference>
<dbReference type="GO" id="GO:0003006">
    <property type="term" value="P:developmental process involved in reproduction"/>
    <property type="evidence" value="ECO:0007669"/>
    <property type="project" value="UniProtKB-ARBA"/>
</dbReference>
<dbReference type="Pfam" id="PF00071">
    <property type="entry name" value="Ras"/>
    <property type="match status" value="2"/>
</dbReference>
<dbReference type="Gene3D" id="3.40.50.300">
    <property type="entry name" value="P-loop containing nucleotide triphosphate hydrolases"/>
    <property type="match status" value="2"/>
</dbReference>